<dbReference type="GO" id="GO:0005634">
    <property type="term" value="C:nucleus"/>
    <property type="evidence" value="ECO:0007669"/>
    <property type="project" value="UniProtKB-SubCell"/>
</dbReference>
<comment type="subcellular location">
    <subcellularLocation>
        <location evidence="1">Nucleus</location>
    </subcellularLocation>
</comment>
<evidence type="ECO:0000259" key="5">
    <source>
        <dbReference type="Pfam" id="PF08161"/>
    </source>
</evidence>
<feature type="region of interest" description="Disordered" evidence="4">
    <location>
        <begin position="1026"/>
        <end position="1067"/>
    </location>
</feature>
<feature type="compositionally biased region" description="Polar residues" evidence="4">
    <location>
        <begin position="1181"/>
        <end position="1202"/>
    </location>
</feature>
<dbReference type="PANTHER" id="PTHR48287:SF1">
    <property type="entry name" value="ARM REPEAT SUPERFAMILY PROTEIN"/>
    <property type="match status" value="1"/>
</dbReference>
<dbReference type="InterPro" id="IPR012978">
    <property type="entry name" value="HEAT_RRP12"/>
</dbReference>
<protein>
    <submittedName>
        <fullName evidence="7">Uncharacterized protein</fullName>
    </submittedName>
</protein>
<dbReference type="Pfam" id="PF08161">
    <property type="entry name" value="RRP12_HEAT"/>
    <property type="match status" value="1"/>
</dbReference>
<feature type="domain" description="RRP12 N-terminal HEAT" evidence="6">
    <location>
        <begin position="22"/>
        <end position="231"/>
    </location>
</feature>
<keyword evidence="8" id="KW-1185">Reference proteome</keyword>
<feature type="region of interest" description="Disordered" evidence="4">
    <location>
        <begin position="673"/>
        <end position="694"/>
    </location>
</feature>
<evidence type="ECO:0000256" key="1">
    <source>
        <dbReference type="ARBA" id="ARBA00004123"/>
    </source>
</evidence>
<evidence type="ECO:0000256" key="2">
    <source>
        <dbReference type="ARBA" id="ARBA00007690"/>
    </source>
</evidence>
<gene>
    <name evidence="7" type="ORF">EPUL_001171</name>
</gene>
<evidence type="ECO:0000256" key="4">
    <source>
        <dbReference type="SAM" id="MobiDB-lite"/>
    </source>
</evidence>
<dbReference type="InterPro" id="IPR011989">
    <property type="entry name" value="ARM-like"/>
</dbReference>
<keyword evidence="3" id="KW-0539">Nucleus</keyword>
<dbReference type="Gene3D" id="1.25.10.10">
    <property type="entry name" value="Leucine-rich Repeat Variant"/>
    <property type="match status" value="2"/>
</dbReference>
<evidence type="ECO:0000313" key="7">
    <source>
        <dbReference type="EMBL" id="POS85635.1"/>
    </source>
</evidence>
<dbReference type="OrthoDB" id="2192888at2759"/>
<feature type="compositionally biased region" description="Basic residues" evidence="4">
    <location>
        <begin position="1233"/>
        <end position="1244"/>
    </location>
</feature>
<dbReference type="AlphaFoldDB" id="A0A2S4PUC2"/>
<evidence type="ECO:0000256" key="3">
    <source>
        <dbReference type="ARBA" id="ARBA00023242"/>
    </source>
</evidence>
<dbReference type="InterPro" id="IPR052087">
    <property type="entry name" value="RRP12"/>
</dbReference>
<dbReference type="SUPFAM" id="SSF48371">
    <property type="entry name" value="ARM repeat"/>
    <property type="match status" value="1"/>
</dbReference>
<feature type="domain" description="RRP12 HEAT" evidence="5">
    <location>
        <begin position="341"/>
        <end position="630"/>
    </location>
</feature>
<accession>A0A2S4PUC2</accession>
<sequence>MSLEEKLHKIRSPKLQNQQSTQVVLSAVEDTLREQKTEATPAGYFAALLALLRQAISTTDVNIDLATSVVYLLDVVTPYISQPLLRSKFSQILTSLAPALTLPDAKAPLLRPSIGCLESLLVAQDSVSWDMGQAQIGPRRALAGLLVLALDHRPKIRKRALEAISRVLMNPPLSVAVDHPAADMCAETALKKLDDLATRSTNGKRERMIGAPEYEPGLIHALSLVKTVAAASGGWPVRKIESLCDVLLNISKSSNHFLSMATFDVFEIIFEGMASAKTSSKLPRLLEIISEIRPSQNDSQLLPPWIAVISRGYTVSAKVHPEETFQKLPELFEFIATFLSSSSVAIRVSASECLISFVENCIPKSVLLEPSLFDQKVLERLGNTALELLSVKYQAAWLQIFKVLGSIFDGLFWQAENIMLDVVKAVGDLRENSSFSGKNEADHVIGRAIHAVGPEAVLKVLPLNLVSPKKGQHGRAWILPLLRDNVHNSYLKHFKQVFIPLSEVMFQRVIDYNNSEKTMEIKIFEAVVQQIWALFPGYCDLPLDLVESFDQGFAEIISNLLYIQTDLRSDICKALQTLVESNKTVTSIEGPDDLISQRRVTKAAAQRNLDHLSNFASNMLAVLFNVYSQTLPQYRGYILECINAFLSITPIKDVKDTFDRVCTMLEASLKESSTQTQSEKQAQNQKSKKDSLPPTSHTLMDLVVVISTYLQRESIQTLFNLTALVLKIKDDPPLQKKAYKIFSRLSVSDIGRNILIEQSDELQQLLISSSEFVCTAAKKDRLTAISALIPTLPSESLHFIPAVLSEIVISCKETNEKARTTAFDLLILMGEKIASSPNVIIENKKIPHMPDDSPPVSASLEEYFTMVSAGLAGNTPHMQSACVTALTRILYHFHGKLAPETVSELVETMDIYLTSKNREIVRSVLGFVKVCVIILPISLMQPRLSSLVPNLMVWSHEHKGKLKAKVKHIIERMIRRFGVELLNKYCPSEDRKLISNIHKAKVRNKRHKAAEAAKIAAGDVNDLNSEVRPRKKSHFESEYDAAVYDSDSTSSESDDSEDEMNSKKSKATKYKGEAYIIEDDEEPLDLLDRKALANISSTKPIKQKSHVKPKVKIDLDGKLLLDDTSDLMVVDTHSDVVSDEGGVDAYVRAIKGRDAAQRGRGGRLKFSNKKRENDDTEMDLDQTNVKSIRNQIQSSTSTTKINSKGKKVYQNPLNGRKGLGESKKRGNTLSGRVSKHSKSRKSLK</sequence>
<organism evidence="7 8">
    <name type="scientific">Erysiphe pulchra</name>
    <dbReference type="NCBI Taxonomy" id="225359"/>
    <lineage>
        <taxon>Eukaryota</taxon>
        <taxon>Fungi</taxon>
        <taxon>Dikarya</taxon>
        <taxon>Ascomycota</taxon>
        <taxon>Pezizomycotina</taxon>
        <taxon>Leotiomycetes</taxon>
        <taxon>Erysiphales</taxon>
        <taxon>Erysiphaceae</taxon>
        <taxon>Erysiphe</taxon>
    </lineage>
</organism>
<reference evidence="7 8" key="1">
    <citation type="submission" date="2017-10" db="EMBL/GenBank/DDBJ databases">
        <title>Development of genomic resources for the powdery mildew, Erysiphe pulchra.</title>
        <authorList>
            <person name="Wadl P.A."/>
            <person name="Mack B.M."/>
            <person name="Moore G."/>
            <person name="Beltz S.B."/>
        </authorList>
    </citation>
    <scope>NUCLEOTIDE SEQUENCE [LARGE SCALE GENOMIC DNA]</scope>
    <source>
        <strain evidence="7">Cflorida</strain>
    </source>
</reference>
<dbReference type="STRING" id="225359.A0A2S4PUC2"/>
<feature type="region of interest" description="Disordered" evidence="4">
    <location>
        <begin position="1154"/>
        <end position="1244"/>
    </location>
</feature>
<dbReference type="InterPro" id="IPR057860">
    <property type="entry name" value="HEAT_RRP12_N"/>
</dbReference>
<comment type="similarity">
    <text evidence="2">Belongs to the RRP12 family.</text>
</comment>
<dbReference type="PANTHER" id="PTHR48287">
    <property type="entry name" value="ARM REPEAT SUPERFAMILY PROTEIN"/>
    <property type="match status" value="1"/>
</dbReference>
<name>A0A2S4PUC2_9PEZI</name>
<comment type="caution">
    <text evidence="7">The sequence shown here is derived from an EMBL/GenBank/DDBJ whole genome shotgun (WGS) entry which is preliminary data.</text>
</comment>
<dbReference type="Pfam" id="PF25772">
    <property type="entry name" value="HEAT_RRP12_N"/>
    <property type="match status" value="1"/>
</dbReference>
<proteinExistence type="inferred from homology"/>
<dbReference type="InterPro" id="IPR016024">
    <property type="entry name" value="ARM-type_fold"/>
</dbReference>
<dbReference type="Proteomes" id="UP000237438">
    <property type="component" value="Unassembled WGS sequence"/>
</dbReference>
<evidence type="ECO:0000259" key="6">
    <source>
        <dbReference type="Pfam" id="PF25772"/>
    </source>
</evidence>
<dbReference type="EMBL" id="PEDP01000544">
    <property type="protein sequence ID" value="POS85635.1"/>
    <property type="molecule type" value="Genomic_DNA"/>
</dbReference>
<evidence type="ECO:0000313" key="8">
    <source>
        <dbReference type="Proteomes" id="UP000237438"/>
    </source>
</evidence>
<feature type="compositionally biased region" description="Polar residues" evidence="4">
    <location>
        <begin position="673"/>
        <end position="685"/>
    </location>
</feature>